<name>A0A423H071_9PSED</name>
<reference evidence="1 2" key="1">
    <citation type="submission" date="2016-10" db="EMBL/GenBank/DDBJ databases">
        <title>Comparative genome analysis of multiple Pseudomonas spp. focuses on biocontrol and plant growth promoting traits.</title>
        <authorList>
            <person name="Tao X.-Y."/>
            <person name="Taylor C.G."/>
        </authorList>
    </citation>
    <scope>NUCLEOTIDE SEQUENCE [LARGE SCALE GENOMIC DNA]</scope>
    <source>
        <strain evidence="1 2">37D10</strain>
    </source>
</reference>
<evidence type="ECO:0000313" key="1">
    <source>
        <dbReference type="EMBL" id="RON05129.1"/>
    </source>
</evidence>
<gene>
    <name evidence="1" type="ORF">BK658_02170</name>
</gene>
<dbReference type="EMBL" id="MOBI01000003">
    <property type="protein sequence ID" value="RON05129.1"/>
    <property type="molecule type" value="Genomic_DNA"/>
</dbReference>
<accession>A0A423H071</accession>
<proteinExistence type="predicted"/>
<organism evidence="1 2">
    <name type="scientific">Pseudomonas brassicacearum</name>
    <dbReference type="NCBI Taxonomy" id="930166"/>
    <lineage>
        <taxon>Bacteria</taxon>
        <taxon>Pseudomonadati</taxon>
        <taxon>Pseudomonadota</taxon>
        <taxon>Gammaproteobacteria</taxon>
        <taxon>Pseudomonadales</taxon>
        <taxon>Pseudomonadaceae</taxon>
        <taxon>Pseudomonas</taxon>
    </lineage>
</organism>
<comment type="caution">
    <text evidence="1">The sequence shown here is derived from an EMBL/GenBank/DDBJ whole genome shotgun (WGS) entry which is preliminary data.</text>
</comment>
<protein>
    <submittedName>
        <fullName evidence="1">Uncharacterized protein</fullName>
    </submittedName>
</protein>
<evidence type="ECO:0000313" key="2">
    <source>
        <dbReference type="Proteomes" id="UP000284684"/>
    </source>
</evidence>
<dbReference type="AlphaFoldDB" id="A0A423H071"/>
<sequence length="92" mass="10324">MKGRDQVDCALYNLNLTQLAIGAALEDLTTLIEQISCLEPGTSASLRHYLSTIERNSDRSCEAIYSLIRSRQDPEVLWSPHTRSRSEVSAWA</sequence>
<dbReference type="Proteomes" id="UP000284684">
    <property type="component" value="Unassembled WGS sequence"/>
</dbReference>